<feature type="compositionally biased region" description="Basic and acidic residues" evidence="7">
    <location>
        <begin position="209"/>
        <end position="227"/>
    </location>
</feature>
<dbReference type="InterPro" id="IPR054708">
    <property type="entry name" value="MTPAP-like_central"/>
</dbReference>
<evidence type="ECO:0000259" key="9">
    <source>
        <dbReference type="Pfam" id="PF22600"/>
    </source>
</evidence>
<dbReference type="EC" id="2.7.7.19" evidence="3"/>
<evidence type="ECO:0000256" key="6">
    <source>
        <dbReference type="ARBA" id="ARBA00022842"/>
    </source>
</evidence>
<feature type="domain" description="Poly(A) RNA polymerase mitochondrial-like central palm" evidence="9">
    <location>
        <begin position="262"/>
        <end position="391"/>
    </location>
</feature>
<evidence type="ECO:0000256" key="3">
    <source>
        <dbReference type="ARBA" id="ARBA00012388"/>
    </source>
</evidence>
<dbReference type="GO" id="GO:0003729">
    <property type="term" value="F:mRNA binding"/>
    <property type="evidence" value="ECO:0007669"/>
    <property type="project" value="TreeGrafter"/>
</dbReference>
<feature type="region of interest" description="Disordered" evidence="7">
    <location>
        <begin position="1"/>
        <end position="27"/>
    </location>
</feature>
<keyword evidence="4" id="KW-0808">Transferase</keyword>
<dbReference type="SUPFAM" id="SSF81631">
    <property type="entry name" value="PAP/OAS1 substrate-binding domain"/>
    <property type="match status" value="1"/>
</dbReference>
<dbReference type="AlphaFoldDB" id="A0AAD5XDU3"/>
<dbReference type="InterPro" id="IPR002058">
    <property type="entry name" value="PAP_assoc"/>
</dbReference>
<organism evidence="10 11">
    <name type="scientific">Physocladia obscura</name>
    <dbReference type="NCBI Taxonomy" id="109957"/>
    <lineage>
        <taxon>Eukaryota</taxon>
        <taxon>Fungi</taxon>
        <taxon>Fungi incertae sedis</taxon>
        <taxon>Chytridiomycota</taxon>
        <taxon>Chytridiomycota incertae sedis</taxon>
        <taxon>Chytridiomycetes</taxon>
        <taxon>Chytridiales</taxon>
        <taxon>Chytriomycetaceae</taxon>
        <taxon>Physocladia</taxon>
    </lineage>
</organism>
<evidence type="ECO:0000256" key="1">
    <source>
        <dbReference type="ARBA" id="ARBA00001936"/>
    </source>
</evidence>
<dbReference type="CDD" id="cd05402">
    <property type="entry name" value="NT_PAP_TUTase"/>
    <property type="match status" value="1"/>
</dbReference>
<feature type="region of interest" description="Disordered" evidence="7">
    <location>
        <begin position="701"/>
        <end position="728"/>
    </location>
</feature>
<accession>A0AAD5XDU3</accession>
<dbReference type="EMBL" id="JADGJH010001721">
    <property type="protein sequence ID" value="KAJ3110505.1"/>
    <property type="molecule type" value="Genomic_DNA"/>
</dbReference>
<evidence type="ECO:0000256" key="4">
    <source>
        <dbReference type="ARBA" id="ARBA00022679"/>
    </source>
</evidence>
<protein>
    <recommendedName>
        <fullName evidence="3">polynucleotide adenylyltransferase</fullName>
        <ecNumber evidence="3">2.7.7.19</ecNumber>
    </recommendedName>
</protein>
<dbReference type="SUPFAM" id="SSF81301">
    <property type="entry name" value="Nucleotidyltransferase"/>
    <property type="match status" value="1"/>
</dbReference>
<dbReference type="PANTHER" id="PTHR23092">
    <property type="entry name" value="POLY(A) RNA POLYMERASE"/>
    <property type="match status" value="1"/>
</dbReference>
<evidence type="ECO:0000313" key="10">
    <source>
        <dbReference type="EMBL" id="KAJ3110505.1"/>
    </source>
</evidence>
<keyword evidence="11" id="KW-1185">Reference proteome</keyword>
<dbReference type="InterPro" id="IPR045862">
    <property type="entry name" value="Trf4-like"/>
</dbReference>
<dbReference type="Proteomes" id="UP001211907">
    <property type="component" value="Unassembled WGS sequence"/>
</dbReference>
<feature type="region of interest" description="Disordered" evidence="7">
    <location>
        <begin position="778"/>
        <end position="821"/>
    </location>
</feature>
<dbReference type="GO" id="GO:0005730">
    <property type="term" value="C:nucleolus"/>
    <property type="evidence" value="ECO:0007669"/>
    <property type="project" value="TreeGrafter"/>
</dbReference>
<feature type="compositionally biased region" description="Low complexity" evidence="7">
    <location>
        <begin position="783"/>
        <end position="803"/>
    </location>
</feature>
<evidence type="ECO:0000259" key="8">
    <source>
        <dbReference type="Pfam" id="PF03828"/>
    </source>
</evidence>
<dbReference type="GO" id="GO:0043634">
    <property type="term" value="P:polyadenylation-dependent ncRNA catabolic process"/>
    <property type="evidence" value="ECO:0007669"/>
    <property type="project" value="TreeGrafter"/>
</dbReference>
<feature type="region of interest" description="Disordered" evidence="7">
    <location>
        <begin position="131"/>
        <end position="192"/>
    </location>
</feature>
<dbReference type="GO" id="GO:0046872">
    <property type="term" value="F:metal ion binding"/>
    <property type="evidence" value="ECO:0007669"/>
    <property type="project" value="UniProtKB-KW"/>
</dbReference>
<comment type="similarity">
    <text evidence="2">Belongs to the DNA polymerase type-B-like family.</text>
</comment>
<feature type="domain" description="PAP-associated" evidence="8">
    <location>
        <begin position="455"/>
        <end position="513"/>
    </location>
</feature>
<dbReference type="Pfam" id="PF03828">
    <property type="entry name" value="PAP_assoc"/>
    <property type="match status" value="1"/>
</dbReference>
<comment type="cofactor">
    <cofactor evidence="1">
        <name>Mn(2+)</name>
        <dbReference type="ChEBI" id="CHEBI:29035"/>
    </cofactor>
</comment>
<dbReference type="InterPro" id="IPR043519">
    <property type="entry name" value="NT_sf"/>
</dbReference>
<sequence>MAGRKQQNNLHDNTFSNNDRYNNTGYTNRYSSYGHIYSSQSNNHPPANHLDVPSSAANFYDTASANNRLNTHHATPPPVTKLPTPTQAHLIQHQPPQRAIFSFRHPINPATNPAKVSFDLPAQKPVGAVKKPAWTARGASISAEEEKRAKRAERFGSSNVNDSNSTTPPQQGEKKHTLYKPEPGFLSAKPVSYGDDPEQMDFLSFADFGESKSDGGEDDKKEDSYEEVSKDRDALDLVYDLPQPVWADDDRIYSSNLTEMFNQEVMDYVNYIAPTVAEHSVRHLTIERLRFVVKKIWPTVKCEVFGSFSTKLYLPTSDVDIVLIGANLKTPQSLYELSVALRDHNYTSKMEIVPKAKVPIIKYIDALTSFHVDVSINMVGGCEAAKIVAHFLNEPNGVGDAIKGLMYLLKQFLLARYLNEPFTGGCGSYALLIIVSAFVKMHPMVQTGSIDAKQNLGILFIEFLELYGKSFNYHDVGISCSLEYGPEYFLKRNCRFERRMGFLTVLDPQDARNDVGSGAYNFFAIRSEFARAYHRIVVILGEGEEVNLRRRRIKMAGRKGKSILEHADREGGDSNVKPPLTILSAILTVRKGLYEYRVSVEELWERVRSGTVETGVDDLVWNRVHDKLKKDEEQNSVLGLKKHMKRKRDDGGGGGGGSGDSNANSTEPSREINYANRPVTFAKLKEVVAAETDYIDLTASDGGYNIPHSGRNSNGPNKHASNRNPRPGAKSRLFLAYESDSTNDHDNITNGNNVANRNNKEWKAWEKEYFNTIKEAAEENGFSPNSDMELESSSSSEDGAISDVETKGSSSKRPLKKKIRF</sequence>
<dbReference type="Gene3D" id="1.10.1410.10">
    <property type="match status" value="1"/>
</dbReference>
<dbReference type="Pfam" id="PF22600">
    <property type="entry name" value="MTPAP-like_central"/>
    <property type="match status" value="1"/>
</dbReference>
<keyword evidence="5" id="KW-0479">Metal-binding</keyword>
<feature type="compositionally biased region" description="Basic and acidic residues" evidence="7">
    <location>
        <begin position="144"/>
        <end position="154"/>
    </location>
</feature>
<feature type="region of interest" description="Disordered" evidence="7">
    <location>
        <begin position="632"/>
        <end position="672"/>
    </location>
</feature>
<proteinExistence type="inferred from homology"/>
<evidence type="ECO:0000256" key="2">
    <source>
        <dbReference type="ARBA" id="ARBA00008593"/>
    </source>
</evidence>
<dbReference type="FunFam" id="3.30.460.10:FF:000006">
    <property type="entry name" value="non-canonical poly(A) RNA polymerase PAPD5"/>
    <property type="match status" value="1"/>
</dbReference>
<dbReference type="PANTHER" id="PTHR23092:SF15">
    <property type="entry name" value="INACTIVE NON-CANONICAL POLY(A) RNA POLYMERASE PROTEIN TRF4-2-RELATED"/>
    <property type="match status" value="1"/>
</dbReference>
<keyword evidence="6" id="KW-0460">Magnesium</keyword>
<feature type="compositionally biased region" description="Polar residues" evidence="7">
    <location>
        <begin position="156"/>
        <end position="170"/>
    </location>
</feature>
<comment type="caution">
    <text evidence="10">The sequence shown here is derived from an EMBL/GenBank/DDBJ whole genome shotgun (WGS) entry which is preliminary data.</text>
</comment>
<name>A0AAD5XDU3_9FUNG</name>
<reference evidence="10" key="1">
    <citation type="submission" date="2020-05" db="EMBL/GenBank/DDBJ databases">
        <title>Phylogenomic resolution of chytrid fungi.</title>
        <authorList>
            <person name="Stajich J.E."/>
            <person name="Amses K."/>
            <person name="Simmons R."/>
            <person name="Seto K."/>
            <person name="Myers J."/>
            <person name="Bonds A."/>
            <person name="Quandt C.A."/>
            <person name="Barry K."/>
            <person name="Liu P."/>
            <person name="Grigoriev I."/>
            <person name="Longcore J.E."/>
            <person name="James T.Y."/>
        </authorList>
    </citation>
    <scope>NUCLEOTIDE SEQUENCE</scope>
    <source>
        <strain evidence="10">JEL0513</strain>
    </source>
</reference>
<evidence type="ECO:0000256" key="5">
    <source>
        <dbReference type="ARBA" id="ARBA00022723"/>
    </source>
</evidence>
<evidence type="ECO:0000256" key="7">
    <source>
        <dbReference type="SAM" id="MobiDB-lite"/>
    </source>
</evidence>
<dbReference type="GO" id="GO:0031499">
    <property type="term" value="C:TRAMP complex"/>
    <property type="evidence" value="ECO:0007669"/>
    <property type="project" value="TreeGrafter"/>
</dbReference>
<evidence type="ECO:0000313" key="11">
    <source>
        <dbReference type="Proteomes" id="UP001211907"/>
    </source>
</evidence>
<dbReference type="GO" id="GO:0031123">
    <property type="term" value="P:RNA 3'-end processing"/>
    <property type="evidence" value="ECO:0007669"/>
    <property type="project" value="TreeGrafter"/>
</dbReference>
<dbReference type="GO" id="GO:0010605">
    <property type="term" value="P:negative regulation of macromolecule metabolic process"/>
    <property type="evidence" value="ECO:0007669"/>
    <property type="project" value="UniProtKB-ARBA"/>
</dbReference>
<dbReference type="Gene3D" id="3.30.460.10">
    <property type="entry name" value="Beta Polymerase, domain 2"/>
    <property type="match status" value="1"/>
</dbReference>
<feature type="region of interest" description="Disordered" evidence="7">
    <location>
        <begin position="208"/>
        <end position="227"/>
    </location>
</feature>
<gene>
    <name evidence="10" type="ORF">HK100_003014</name>
</gene>
<dbReference type="GO" id="GO:1990817">
    <property type="term" value="F:poly(A) RNA polymerase activity"/>
    <property type="evidence" value="ECO:0007669"/>
    <property type="project" value="UniProtKB-EC"/>
</dbReference>